<dbReference type="InterPro" id="IPR023213">
    <property type="entry name" value="CAT-like_dom_sf"/>
</dbReference>
<dbReference type="Proteomes" id="UP000026960">
    <property type="component" value="Chromosome 10"/>
</dbReference>
<reference evidence="4" key="1">
    <citation type="journal article" date="2009" name="Rice">
        <title>De Novo Next Generation Sequencing of Plant Genomes.</title>
        <authorList>
            <person name="Rounsley S."/>
            <person name="Marri P.R."/>
            <person name="Yu Y."/>
            <person name="He R."/>
            <person name="Sisneros N."/>
            <person name="Goicoechea J.L."/>
            <person name="Lee S.J."/>
            <person name="Angelova A."/>
            <person name="Kudrna D."/>
            <person name="Luo M."/>
            <person name="Affourtit J."/>
            <person name="Desany B."/>
            <person name="Knight J."/>
            <person name="Niazi F."/>
            <person name="Egholm M."/>
            <person name="Wing R.A."/>
        </authorList>
    </citation>
    <scope>NUCLEOTIDE SEQUENCE [LARGE SCALE GENOMIC DNA]</scope>
    <source>
        <strain evidence="4">cv. IRGC 105608</strain>
    </source>
</reference>
<organism evidence="4">
    <name type="scientific">Oryza barthii</name>
    <dbReference type="NCBI Taxonomy" id="65489"/>
    <lineage>
        <taxon>Eukaryota</taxon>
        <taxon>Viridiplantae</taxon>
        <taxon>Streptophyta</taxon>
        <taxon>Embryophyta</taxon>
        <taxon>Tracheophyta</taxon>
        <taxon>Spermatophyta</taxon>
        <taxon>Magnoliopsida</taxon>
        <taxon>Liliopsida</taxon>
        <taxon>Poales</taxon>
        <taxon>Poaceae</taxon>
        <taxon>BOP clade</taxon>
        <taxon>Oryzoideae</taxon>
        <taxon>Oryzeae</taxon>
        <taxon>Oryzinae</taxon>
        <taxon>Oryza</taxon>
    </lineage>
</organism>
<dbReference type="InterPro" id="IPR050317">
    <property type="entry name" value="Plant_Fungal_Acyltransferase"/>
</dbReference>
<dbReference type="HOGENOM" id="CLU_2076664_0_0_1"/>
<evidence type="ECO:0000256" key="2">
    <source>
        <dbReference type="ARBA" id="ARBA00022679"/>
    </source>
</evidence>
<comment type="similarity">
    <text evidence="1">Belongs to the plant acyltransferase family.</text>
</comment>
<evidence type="ECO:0000256" key="3">
    <source>
        <dbReference type="ARBA" id="ARBA00023315"/>
    </source>
</evidence>
<dbReference type="AlphaFoldDB" id="A0A0D3HCC5"/>
<name>A0A0D3HCC5_9ORYZ</name>
<proteinExistence type="inferred from homology"/>
<dbReference type="Gene3D" id="3.30.559.10">
    <property type="entry name" value="Chloramphenicol acetyltransferase-like domain"/>
    <property type="match status" value="2"/>
</dbReference>
<evidence type="ECO:0000313" key="5">
    <source>
        <dbReference type="Proteomes" id="UP000026960"/>
    </source>
</evidence>
<dbReference type="PaxDb" id="65489-OBART10G06050.1"/>
<dbReference type="GO" id="GO:0050734">
    <property type="term" value="F:hydroxycinnamoyltransferase activity"/>
    <property type="evidence" value="ECO:0007669"/>
    <property type="project" value="UniProtKB-ARBA"/>
</dbReference>
<keyword evidence="2" id="KW-0808">Transferase</keyword>
<dbReference type="PANTHER" id="PTHR31642">
    <property type="entry name" value="TRICHOTHECENE 3-O-ACETYLTRANSFERASE"/>
    <property type="match status" value="1"/>
</dbReference>
<dbReference type="STRING" id="65489.A0A0D3HCC5"/>
<dbReference type="PANTHER" id="PTHR31642:SF278">
    <property type="entry name" value="TRYPTAMINE HYDROXYCINNAMOYLTRANSFERASE 1"/>
    <property type="match status" value="1"/>
</dbReference>
<evidence type="ECO:0008006" key="6">
    <source>
        <dbReference type="Google" id="ProtNLM"/>
    </source>
</evidence>
<evidence type="ECO:0000313" key="4">
    <source>
        <dbReference type="EnsemblPlants" id="OBART10G06050.1"/>
    </source>
</evidence>
<accession>A0A0D3HCC5</accession>
<sequence>MDAPITVVTAHHHVADGQSMSVFFVAWAAAVHTRGTLLPTPFHDRGVVVVPSRLPQPAFNHWNIDNSYGALPLHRIGNFSVHYPEEFVARLKARVGTRCSTFRCLLAHAWKKITAARGLSPEEFTRGQDRGELPWPC</sequence>
<dbReference type="EnsemblPlants" id="OBART10G06050.1">
    <property type="protein sequence ID" value="OBART10G06050.1"/>
    <property type="gene ID" value="OBART10G06050"/>
</dbReference>
<dbReference type="Gramene" id="OBART10G06050.1">
    <property type="protein sequence ID" value="OBART10G06050.1"/>
    <property type="gene ID" value="OBART10G06050"/>
</dbReference>
<keyword evidence="3" id="KW-0012">Acyltransferase</keyword>
<keyword evidence="5" id="KW-1185">Reference proteome</keyword>
<dbReference type="eggNOG" id="ENOG502QVP8">
    <property type="taxonomic scope" value="Eukaryota"/>
</dbReference>
<reference evidence="4" key="2">
    <citation type="submission" date="2015-03" db="UniProtKB">
        <authorList>
            <consortium name="EnsemblPlants"/>
        </authorList>
    </citation>
    <scope>IDENTIFICATION</scope>
</reference>
<evidence type="ECO:0000256" key="1">
    <source>
        <dbReference type="ARBA" id="ARBA00009861"/>
    </source>
</evidence>
<protein>
    <recommendedName>
        <fullName evidence="6">Condensation domain-containing protein</fullName>
    </recommendedName>
</protein>